<dbReference type="Pfam" id="PF14945">
    <property type="entry name" value="LLC1"/>
    <property type="match status" value="1"/>
</dbReference>
<evidence type="ECO:0000313" key="2">
    <source>
        <dbReference type="EMBL" id="CAH2244430.1"/>
    </source>
</evidence>
<name>A0A8S4RZ32_9NEOP</name>
<sequence length="198" mass="22353">MENTNQAPTAGIGVRREPSSDPVKAQGILKSVSKKEKHAARLWHQRWDFLTRVREVQEEEALSMGMSLDEYRAAVRSVSCKPEKEISVVVKPSSLPLPLTSAGVIGRRALCGLEGFGPQVKTVRDYPIRPPLPPGQIYDPYKQTMVFLGSVEGDPISYKLPRARFEIKDEMWAEPQQLCISSFPLDKINDRNFYHQES</sequence>
<evidence type="ECO:0000313" key="3">
    <source>
        <dbReference type="Proteomes" id="UP000838756"/>
    </source>
</evidence>
<keyword evidence="3" id="KW-1185">Reference proteome</keyword>
<dbReference type="OrthoDB" id="10031946at2759"/>
<evidence type="ECO:0000256" key="1">
    <source>
        <dbReference type="SAM" id="MobiDB-lite"/>
    </source>
</evidence>
<dbReference type="EMBL" id="CAKXAJ010025823">
    <property type="protein sequence ID" value="CAH2244430.1"/>
    <property type="molecule type" value="Genomic_DNA"/>
</dbReference>
<dbReference type="Proteomes" id="UP000838756">
    <property type="component" value="Unassembled WGS sequence"/>
</dbReference>
<proteinExistence type="predicted"/>
<reference evidence="2" key="1">
    <citation type="submission" date="2022-03" db="EMBL/GenBank/DDBJ databases">
        <authorList>
            <person name="Lindestad O."/>
        </authorList>
    </citation>
    <scope>NUCLEOTIDE SEQUENCE</scope>
</reference>
<dbReference type="InterPro" id="IPR020339">
    <property type="entry name" value="C20orf85-like"/>
</dbReference>
<dbReference type="AlphaFoldDB" id="A0A8S4RZ32"/>
<accession>A0A8S4RZ32</accession>
<gene>
    <name evidence="2" type="primary">jg25375</name>
    <name evidence="2" type="ORF">PAEG_LOCUS20377</name>
</gene>
<comment type="caution">
    <text evidence="2">The sequence shown here is derived from an EMBL/GenBank/DDBJ whole genome shotgun (WGS) entry which is preliminary data.</text>
</comment>
<organism evidence="2 3">
    <name type="scientific">Pararge aegeria aegeria</name>
    <dbReference type="NCBI Taxonomy" id="348720"/>
    <lineage>
        <taxon>Eukaryota</taxon>
        <taxon>Metazoa</taxon>
        <taxon>Ecdysozoa</taxon>
        <taxon>Arthropoda</taxon>
        <taxon>Hexapoda</taxon>
        <taxon>Insecta</taxon>
        <taxon>Pterygota</taxon>
        <taxon>Neoptera</taxon>
        <taxon>Endopterygota</taxon>
        <taxon>Lepidoptera</taxon>
        <taxon>Glossata</taxon>
        <taxon>Ditrysia</taxon>
        <taxon>Papilionoidea</taxon>
        <taxon>Nymphalidae</taxon>
        <taxon>Satyrinae</taxon>
        <taxon>Satyrini</taxon>
        <taxon>Parargina</taxon>
        <taxon>Pararge</taxon>
    </lineage>
</organism>
<feature type="region of interest" description="Disordered" evidence="1">
    <location>
        <begin position="1"/>
        <end position="24"/>
    </location>
</feature>
<protein>
    <submittedName>
        <fullName evidence="2">Jg25375 protein</fullName>
    </submittedName>
</protein>